<evidence type="ECO:0000313" key="2">
    <source>
        <dbReference type="EMBL" id="CBW76506.1"/>
    </source>
</evidence>
<dbReference type="eggNOG" id="COG3328">
    <property type="taxonomic scope" value="Bacteria"/>
</dbReference>
<evidence type="ECO:0000256" key="1">
    <source>
        <dbReference type="SAM" id="MobiDB-lite"/>
    </source>
</evidence>
<proteinExistence type="predicted"/>
<dbReference type="KEGG" id="brh:RBRH_00426"/>
<dbReference type="AlphaFoldDB" id="E5ATT2"/>
<geneLocation type="plasmid" evidence="2 3">
    <name>pBRH01</name>
</geneLocation>
<accession>E5ATT2</accession>
<dbReference type="HOGENOM" id="CLU_036805_12_8_4"/>
<feature type="compositionally biased region" description="Basic and acidic residues" evidence="1">
    <location>
        <begin position="64"/>
        <end position="77"/>
    </location>
</feature>
<evidence type="ECO:0000313" key="3">
    <source>
        <dbReference type="Proteomes" id="UP000007437"/>
    </source>
</evidence>
<keyword evidence="2" id="KW-0614">Plasmid</keyword>
<gene>
    <name evidence="2" type="ordered locus">RBRH_00426</name>
</gene>
<dbReference type="Proteomes" id="UP000007437">
    <property type="component" value="Plasmid pBRH01"/>
</dbReference>
<reference evidence="2 3" key="1">
    <citation type="journal article" date="2011" name="J. Bacteriol.">
        <title>Complete genome sequence of Burkholderia rhizoxinica, an endosymbiont of Rhizopus microsporus.</title>
        <authorList>
            <person name="Lackner G."/>
            <person name="Moebius N."/>
            <person name="Partida-Martinez L."/>
            <person name="Hertweck C."/>
        </authorList>
    </citation>
    <scope>NUCLEOTIDE SEQUENCE [LARGE SCALE GENOMIC DNA]</scope>
    <source>
        <strain evidence="3">DSM 19002 / CIP 109453 / HKI 454</strain>
        <plasmid evidence="2 3">pBRH01</plasmid>
    </source>
</reference>
<sequence length="83" mass="8979">MTNATVTKSKNAKAPKLFPDELIDQLLAQVQSKDAESILGESGLAGRLKKQLAERMLAAELTHHLESEVEQGKDGNHRNGSSP</sequence>
<dbReference type="EMBL" id="FR687360">
    <property type="protein sequence ID" value="CBW76506.1"/>
    <property type="molecule type" value="Genomic_DNA"/>
</dbReference>
<organism evidence="2 3">
    <name type="scientific">Mycetohabitans rhizoxinica (strain DSM 19002 / CIP 109453 / HKI 454)</name>
    <name type="common">Paraburkholderia rhizoxinica</name>
    <dbReference type="NCBI Taxonomy" id="882378"/>
    <lineage>
        <taxon>Bacteria</taxon>
        <taxon>Pseudomonadati</taxon>
        <taxon>Pseudomonadota</taxon>
        <taxon>Betaproteobacteria</taxon>
        <taxon>Burkholderiales</taxon>
        <taxon>Burkholderiaceae</taxon>
        <taxon>Mycetohabitans</taxon>
    </lineage>
</organism>
<protein>
    <submittedName>
        <fullName evidence="2">Transposase</fullName>
    </submittedName>
</protein>
<name>E5ATT2_MYCRK</name>
<feature type="region of interest" description="Disordered" evidence="1">
    <location>
        <begin position="64"/>
        <end position="83"/>
    </location>
</feature>